<name>A0A5C7GQT8_9ROSI</name>
<evidence type="ECO:0000259" key="4">
    <source>
        <dbReference type="PROSITE" id="PS51473"/>
    </source>
</evidence>
<dbReference type="FunFam" id="3.30.430.20:FF:000002">
    <property type="entry name" value="Cysteine-rich receptor-like protein kinase 10"/>
    <property type="match status" value="1"/>
</dbReference>
<dbReference type="InterPro" id="IPR038408">
    <property type="entry name" value="GNK2_sf"/>
</dbReference>
<dbReference type="InterPro" id="IPR002902">
    <property type="entry name" value="GNK2"/>
</dbReference>
<evidence type="ECO:0000256" key="3">
    <source>
        <dbReference type="SAM" id="Phobius"/>
    </source>
</evidence>
<feature type="domain" description="Gnk2-homologous" evidence="4">
    <location>
        <begin position="104"/>
        <end position="212"/>
    </location>
</feature>
<dbReference type="AlphaFoldDB" id="A0A5C7GQT8"/>
<organism evidence="5 6">
    <name type="scientific">Acer yangbiense</name>
    <dbReference type="NCBI Taxonomy" id="1000413"/>
    <lineage>
        <taxon>Eukaryota</taxon>
        <taxon>Viridiplantae</taxon>
        <taxon>Streptophyta</taxon>
        <taxon>Embryophyta</taxon>
        <taxon>Tracheophyta</taxon>
        <taxon>Spermatophyta</taxon>
        <taxon>Magnoliopsida</taxon>
        <taxon>eudicotyledons</taxon>
        <taxon>Gunneridae</taxon>
        <taxon>Pentapetalae</taxon>
        <taxon>rosids</taxon>
        <taxon>malvids</taxon>
        <taxon>Sapindales</taxon>
        <taxon>Sapindaceae</taxon>
        <taxon>Hippocastanoideae</taxon>
        <taxon>Acereae</taxon>
        <taxon>Acer</taxon>
    </lineage>
</organism>
<keyword evidence="3" id="KW-1133">Transmembrane helix</keyword>
<dbReference type="PROSITE" id="PS51473">
    <property type="entry name" value="GNK2"/>
    <property type="match status" value="2"/>
</dbReference>
<feature type="transmembrane region" description="Helical" evidence="3">
    <location>
        <begin position="83"/>
        <end position="103"/>
    </location>
</feature>
<keyword evidence="3" id="KW-0472">Membrane</keyword>
<evidence type="ECO:0000256" key="1">
    <source>
        <dbReference type="ARBA" id="ARBA00022729"/>
    </source>
</evidence>
<dbReference type="EMBL" id="VAHF01000013">
    <property type="protein sequence ID" value="TXG47171.1"/>
    <property type="molecule type" value="Genomic_DNA"/>
</dbReference>
<dbReference type="OrthoDB" id="1909574at2759"/>
<comment type="caution">
    <text evidence="5">The sequence shown here is derived from an EMBL/GenBank/DDBJ whole genome shotgun (WGS) entry which is preliminary data.</text>
</comment>
<dbReference type="Proteomes" id="UP000323000">
    <property type="component" value="Chromosome 13"/>
</dbReference>
<dbReference type="CDD" id="cd23509">
    <property type="entry name" value="Gnk2-like"/>
    <property type="match status" value="2"/>
</dbReference>
<accession>A0A5C7GQT8</accession>
<keyword evidence="1" id="KW-0732">Signal</keyword>
<keyword evidence="6" id="KW-1185">Reference proteome</keyword>
<reference evidence="6" key="1">
    <citation type="journal article" date="2019" name="Gigascience">
        <title>De novo genome assembly of the endangered Acer yangbiense, a plant species with extremely small populations endemic to Yunnan Province, China.</title>
        <authorList>
            <person name="Yang J."/>
            <person name="Wariss H.M."/>
            <person name="Tao L."/>
            <person name="Zhang R."/>
            <person name="Yun Q."/>
            <person name="Hollingsworth P."/>
            <person name="Dao Z."/>
            <person name="Luo G."/>
            <person name="Guo H."/>
            <person name="Ma Y."/>
            <person name="Sun W."/>
        </authorList>
    </citation>
    <scope>NUCLEOTIDE SEQUENCE [LARGE SCALE GENOMIC DNA]</scope>
    <source>
        <strain evidence="6">cv. Malutang</strain>
    </source>
</reference>
<protein>
    <recommendedName>
        <fullName evidence="4">Gnk2-homologous domain-containing protein</fullName>
    </recommendedName>
</protein>
<dbReference type="Pfam" id="PF01657">
    <property type="entry name" value="Stress-antifung"/>
    <property type="match status" value="2"/>
</dbReference>
<gene>
    <name evidence="5" type="ORF">EZV62_026465</name>
</gene>
<evidence type="ECO:0000313" key="5">
    <source>
        <dbReference type="EMBL" id="TXG47171.1"/>
    </source>
</evidence>
<dbReference type="PANTHER" id="PTHR32099">
    <property type="entry name" value="CYSTEINE-RICH REPEAT SECRETORY PROTEIN"/>
    <property type="match status" value="1"/>
</dbReference>
<dbReference type="Gene3D" id="3.30.430.20">
    <property type="entry name" value="Gnk2 domain, C-X8-C-X2-C motif"/>
    <property type="match status" value="2"/>
</dbReference>
<evidence type="ECO:0000256" key="2">
    <source>
        <dbReference type="ARBA" id="ARBA00022737"/>
    </source>
</evidence>
<proteinExistence type="predicted"/>
<keyword evidence="3" id="KW-0812">Transmembrane</keyword>
<evidence type="ECO:0000313" key="6">
    <source>
        <dbReference type="Proteomes" id="UP000323000"/>
    </source>
</evidence>
<feature type="domain" description="Gnk2-homologous" evidence="4">
    <location>
        <begin position="220"/>
        <end position="328"/>
    </location>
</feature>
<dbReference type="PANTHER" id="PTHR32099:SF42">
    <property type="entry name" value="CYSTEINE-RICH RECEPTOR-LIKE PROTEIN KINASE 9-RELATED"/>
    <property type="match status" value="1"/>
</dbReference>
<keyword evidence="2" id="KW-0677">Repeat</keyword>
<sequence length="353" mass="39221">MKTTATDINSKRRSGLFMPIDEAWVDSFSWLTTLLGLDNEGDGSLTRKAATADPKPLICSQSVAREGKEVEFRQLKTKASSKLLFLLSPVFIHFLALSTVAQLKKQFSFCYPNDNYTTNSTFEAKLNHLLDSFTMKTGIDSGFYNFSNGEEDRAYAIGICRPDMDLESCGNCISAASISLTASTCPNVRQAIGGIDDGRYNFCMLRYSNYEIFGLMENAPYIFMSPENNGNITENLVEFNQTRNRLLKRLFSEAAASNSLQKYAVGNETVTGNVKLYALVQCNPDLSEADCNLCLNDAAKLIPECCDKKEGGRVITPSCSFRYETNRFYKASIEKPTETPSTDPRVPVQMISS</sequence>